<dbReference type="EMBL" id="AHAM01000286">
    <property type="protein sequence ID" value="EHK53101.1"/>
    <property type="molecule type" value="Genomic_DNA"/>
</dbReference>
<keyword evidence="3" id="KW-1185">Reference proteome</keyword>
<dbReference type="InterPro" id="IPR011989">
    <property type="entry name" value="ARM-like"/>
</dbReference>
<dbReference type="InterPro" id="IPR016024">
    <property type="entry name" value="ARM-type_fold"/>
</dbReference>
<dbReference type="PATRIC" id="fig|1107882.3.peg.6168"/>
<dbReference type="SUPFAM" id="SSF48371">
    <property type="entry name" value="ARM repeat"/>
    <property type="match status" value="1"/>
</dbReference>
<evidence type="ECO:0000313" key="3">
    <source>
        <dbReference type="Proteomes" id="UP000003250"/>
    </source>
</evidence>
<dbReference type="AlphaFoldDB" id="H0I1N7"/>
<dbReference type="GO" id="GO:0016491">
    <property type="term" value="F:oxidoreductase activity"/>
    <property type="evidence" value="ECO:0007669"/>
    <property type="project" value="TreeGrafter"/>
</dbReference>
<keyword evidence="1" id="KW-0472">Membrane</keyword>
<protein>
    <submittedName>
        <fullName evidence="2">Heat domain containing protein</fullName>
    </submittedName>
</protein>
<name>H0I1N7_9HYPH</name>
<feature type="transmembrane region" description="Helical" evidence="1">
    <location>
        <begin position="12"/>
        <end position="36"/>
    </location>
</feature>
<dbReference type="PANTHER" id="PTHR12697">
    <property type="entry name" value="PBS LYASE HEAT-LIKE PROTEIN"/>
    <property type="match status" value="1"/>
</dbReference>
<dbReference type="Gene3D" id="1.25.10.10">
    <property type="entry name" value="Leucine-rich Repeat Variant"/>
    <property type="match status" value="2"/>
</dbReference>
<keyword evidence="1" id="KW-0812">Transmembrane</keyword>
<evidence type="ECO:0000256" key="1">
    <source>
        <dbReference type="SAM" id="Phobius"/>
    </source>
</evidence>
<gene>
    <name evidence="2" type="ORF">MAXJ12_31874</name>
</gene>
<keyword evidence="1" id="KW-1133">Transmembrane helix</keyword>
<dbReference type="InterPro" id="IPR004155">
    <property type="entry name" value="PBS_lyase_HEAT"/>
</dbReference>
<organism evidence="2 3">
    <name type="scientific">Mesorhizobium alhagi CCNWXJ12-2</name>
    <dbReference type="NCBI Taxonomy" id="1107882"/>
    <lineage>
        <taxon>Bacteria</taxon>
        <taxon>Pseudomonadati</taxon>
        <taxon>Pseudomonadota</taxon>
        <taxon>Alphaproteobacteria</taxon>
        <taxon>Hyphomicrobiales</taxon>
        <taxon>Phyllobacteriaceae</taxon>
        <taxon>Allomesorhizobium</taxon>
    </lineage>
</organism>
<dbReference type="PANTHER" id="PTHR12697:SF5">
    <property type="entry name" value="DEOXYHYPUSINE HYDROXYLASE"/>
    <property type="match status" value="1"/>
</dbReference>
<dbReference type="SMART" id="SM00567">
    <property type="entry name" value="EZ_HEAT"/>
    <property type="match status" value="4"/>
</dbReference>
<reference evidence="2 3" key="1">
    <citation type="journal article" date="2012" name="J. Bacteriol.">
        <title>Draft Genome Sequence of Mesorhizobium alhagi CCNWXJ12-2T, a Novel Salt-Resistant Species Isolated from the Desert of Northwestern China.</title>
        <authorList>
            <person name="Zhou M."/>
            <person name="Chen W."/>
            <person name="Chen H."/>
            <person name="Wei G."/>
        </authorList>
    </citation>
    <scope>NUCLEOTIDE SEQUENCE [LARGE SCALE GENOMIC DNA]</scope>
    <source>
        <strain evidence="2 3">CCNWXJ12-2</strain>
    </source>
</reference>
<accession>H0I1N7</accession>
<evidence type="ECO:0000313" key="2">
    <source>
        <dbReference type="EMBL" id="EHK53101.1"/>
    </source>
</evidence>
<dbReference type="Pfam" id="PF13646">
    <property type="entry name" value="HEAT_2"/>
    <property type="match status" value="1"/>
</dbReference>
<sequence length="355" mass="38236">MPSALRFGSDMLFYVWTLSIVIGSIALATMVVLVVLRVFHERGRARDTILRGELMTSLIRFSEDGDRQSLMAVLEEIPDAIVADSGFEFLSLLRGGERHRIEQVFAETGLPDFVRRRLRKGNEAERIHSAEMLTAFPGTGSVDALLDALGDRSREARIAAAISLNALGALPPLQTVLERIGPKGLRSRRLIDLFESLPADRGDELLGNALKADGTPFVRAAAIEALSLSGDYRFLSAMERLARDPSPEVAAAALRAIGRFGHPTASETVLAALGSTDWEVRKEAAEAAGRIGIAEAVEPLTSLLGDGEWAVRYAAGKSLKEIGTAGMEALQRTAMEETSRSQRTASLILSEGLAA</sequence>
<proteinExistence type="predicted"/>
<dbReference type="Proteomes" id="UP000003250">
    <property type="component" value="Unassembled WGS sequence"/>
</dbReference>